<dbReference type="EMBL" id="JACVVK020000425">
    <property type="protein sequence ID" value="KAK7474793.1"/>
    <property type="molecule type" value="Genomic_DNA"/>
</dbReference>
<keyword evidence="5" id="KW-0479">Metal-binding</keyword>
<evidence type="ECO:0000259" key="9">
    <source>
        <dbReference type="Pfam" id="PF26138"/>
    </source>
</evidence>
<proteinExistence type="inferred from homology"/>
<comment type="cofactor">
    <cofactor evidence="1">
        <name>a divalent metal cation</name>
        <dbReference type="ChEBI" id="CHEBI:60240"/>
    </cofactor>
</comment>
<evidence type="ECO:0000313" key="11">
    <source>
        <dbReference type="Proteomes" id="UP001519460"/>
    </source>
</evidence>
<accession>A0ABD0JJ61</accession>
<dbReference type="InterPro" id="IPR058353">
    <property type="entry name" value="DUF8040"/>
</dbReference>
<dbReference type="PANTHER" id="PTHR22930">
    <property type="match status" value="1"/>
</dbReference>
<name>A0ABD0JJ61_9CAEN</name>
<dbReference type="InterPro" id="IPR045249">
    <property type="entry name" value="HARBI1-like"/>
</dbReference>
<evidence type="ECO:0000259" key="8">
    <source>
        <dbReference type="Pfam" id="PF13359"/>
    </source>
</evidence>
<keyword evidence="6" id="KW-0378">Hydrolase</keyword>
<protein>
    <recommendedName>
        <fullName evidence="12">DDE Tnp4 domain-containing protein</fullName>
    </recommendedName>
</protein>
<comment type="subcellular location">
    <subcellularLocation>
        <location evidence="2">Nucleus</location>
    </subcellularLocation>
</comment>
<evidence type="ECO:0000256" key="3">
    <source>
        <dbReference type="ARBA" id="ARBA00006958"/>
    </source>
</evidence>
<evidence type="ECO:0000256" key="4">
    <source>
        <dbReference type="ARBA" id="ARBA00022722"/>
    </source>
</evidence>
<dbReference type="Proteomes" id="UP001519460">
    <property type="component" value="Unassembled WGS sequence"/>
</dbReference>
<dbReference type="GO" id="GO:0016787">
    <property type="term" value="F:hydrolase activity"/>
    <property type="evidence" value="ECO:0007669"/>
    <property type="project" value="UniProtKB-KW"/>
</dbReference>
<comment type="similarity">
    <text evidence="3">Belongs to the HARBI1 family.</text>
</comment>
<keyword evidence="11" id="KW-1185">Reference proteome</keyword>
<keyword evidence="7" id="KW-0539">Nucleus</keyword>
<feature type="domain" description="DUF8040" evidence="9">
    <location>
        <begin position="89"/>
        <end position="165"/>
    </location>
</feature>
<dbReference type="Pfam" id="PF13359">
    <property type="entry name" value="DDE_Tnp_4"/>
    <property type="match status" value="1"/>
</dbReference>
<dbReference type="GO" id="GO:0046872">
    <property type="term" value="F:metal ion binding"/>
    <property type="evidence" value="ECO:0007669"/>
    <property type="project" value="UniProtKB-KW"/>
</dbReference>
<dbReference type="PANTHER" id="PTHR22930:SF85">
    <property type="entry name" value="GH03217P-RELATED"/>
    <property type="match status" value="1"/>
</dbReference>
<keyword evidence="4" id="KW-0540">Nuclease</keyword>
<sequence length="453" mass="51609">MLVWLRNAFARMLAGSCLFIMASNTREIIKQILLLELSDDTDVECAVTMMENSDVTDRMLLEMVERKKERNPDARIENFVEVVVPKYSDNQFKEHFRMYPDAFEVLCQWLAPYLPTEKTLSHEKKLLATLWLLGNPESYRGVADRFGIHKGTLHHIVHRVCDVLVDRRDETIKWPHSQAELQHLAADFENACGFPGAVGAVDGTYIEIKGPVDHTRKSYVCRKGYTAMHLQVVSTRGLLFLDVHTGYVGSVADSRVFRNSPLHTLLTSNDSKLPLAFHLLGDSAYPLSTYMMVPFRDNGHLTPVEVKFNAVHSSTRSHVERAIGLLKGKWRRLRVELDMTNRMEVPNIIFAACVLHNFVILNNGIHYEDILMERNQRQNPPCEEVPPVTATCDFWIPHLSIFASFEMALNSPETPVAMLFAFPTDASTVEWAKIPLFCRSPWSCMVDPLEVAH</sequence>
<dbReference type="Pfam" id="PF26138">
    <property type="entry name" value="DUF8040"/>
    <property type="match status" value="1"/>
</dbReference>
<gene>
    <name evidence="10" type="ORF">BaRGS_00033974</name>
</gene>
<evidence type="ECO:0000256" key="2">
    <source>
        <dbReference type="ARBA" id="ARBA00004123"/>
    </source>
</evidence>
<dbReference type="GO" id="GO:0005634">
    <property type="term" value="C:nucleus"/>
    <property type="evidence" value="ECO:0007669"/>
    <property type="project" value="UniProtKB-SubCell"/>
</dbReference>
<evidence type="ECO:0008006" key="12">
    <source>
        <dbReference type="Google" id="ProtNLM"/>
    </source>
</evidence>
<evidence type="ECO:0000256" key="7">
    <source>
        <dbReference type="ARBA" id="ARBA00023242"/>
    </source>
</evidence>
<evidence type="ECO:0000256" key="1">
    <source>
        <dbReference type="ARBA" id="ARBA00001968"/>
    </source>
</evidence>
<reference evidence="10 11" key="1">
    <citation type="journal article" date="2023" name="Sci. Data">
        <title>Genome assembly of the Korean intertidal mud-creeper Batillaria attramentaria.</title>
        <authorList>
            <person name="Patra A.K."/>
            <person name="Ho P.T."/>
            <person name="Jun S."/>
            <person name="Lee S.J."/>
            <person name="Kim Y."/>
            <person name="Won Y.J."/>
        </authorList>
    </citation>
    <scope>NUCLEOTIDE SEQUENCE [LARGE SCALE GENOMIC DNA]</scope>
    <source>
        <strain evidence="10">Wonlab-2016</strain>
    </source>
</reference>
<evidence type="ECO:0000313" key="10">
    <source>
        <dbReference type="EMBL" id="KAK7474793.1"/>
    </source>
</evidence>
<evidence type="ECO:0000256" key="5">
    <source>
        <dbReference type="ARBA" id="ARBA00022723"/>
    </source>
</evidence>
<dbReference type="GO" id="GO:0004518">
    <property type="term" value="F:nuclease activity"/>
    <property type="evidence" value="ECO:0007669"/>
    <property type="project" value="UniProtKB-KW"/>
</dbReference>
<comment type="caution">
    <text evidence="10">The sequence shown here is derived from an EMBL/GenBank/DDBJ whole genome shotgun (WGS) entry which is preliminary data.</text>
</comment>
<organism evidence="10 11">
    <name type="scientific">Batillaria attramentaria</name>
    <dbReference type="NCBI Taxonomy" id="370345"/>
    <lineage>
        <taxon>Eukaryota</taxon>
        <taxon>Metazoa</taxon>
        <taxon>Spiralia</taxon>
        <taxon>Lophotrochozoa</taxon>
        <taxon>Mollusca</taxon>
        <taxon>Gastropoda</taxon>
        <taxon>Caenogastropoda</taxon>
        <taxon>Sorbeoconcha</taxon>
        <taxon>Cerithioidea</taxon>
        <taxon>Batillariidae</taxon>
        <taxon>Batillaria</taxon>
    </lineage>
</organism>
<dbReference type="AlphaFoldDB" id="A0ABD0JJ61"/>
<dbReference type="InterPro" id="IPR027806">
    <property type="entry name" value="HARBI1_dom"/>
</dbReference>
<feature type="domain" description="DDE Tnp4" evidence="8">
    <location>
        <begin position="201"/>
        <end position="357"/>
    </location>
</feature>
<evidence type="ECO:0000256" key="6">
    <source>
        <dbReference type="ARBA" id="ARBA00022801"/>
    </source>
</evidence>